<proteinExistence type="predicted"/>
<evidence type="ECO:0000313" key="3">
    <source>
        <dbReference type="Proteomes" id="UP001050808"/>
    </source>
</evidence>
<dbReference type="EMBL" id="BNDY01000017">
    <property type="protein sequence ID" value="GHI40302.1"/>
    <property type="molecule type" value="Genomic_DNA"/>
</dbReference>
<reference evidence="2" key="1">
    <citation type="submission" date="2024-05" db="EMBL/GenBank/DDBJ databases">
        <title>Whole genome shotgun sequence of Streptomyces violascens NBRC 12920.</title>
        <authorList>
            <person name="Komaki H."/>
            <person name="Tamura T."/>
        </authorList>
    </citation>
    <scope>NUCLEOTIDE SEQUENCE</scope>
    <source>
        <strain evidence="2">NBRC 12920</strain>
    </source>
</reference>
<feature type="compositionally biased region" description="Pro residues" evidence="1">
    <location>
        <begin position="110"/>
        <end position="121"/>
    </location>
</feature>
<keyword evidence="3" id="KW-1185">Reference proteome</keyword>
<protein>
    <submittedName>
        <fullName evidence="2">Uncharacterized protein</fullName>
    </submittedName>
</protein>
<comment type="caution">
    <text evidence="2">The sequence shown here is derived from an EMBL/GenBank/DDBJ whole genome shotgun (WGS) entry which is preliminary data.</text>
</comment>
<name>A0ABQ3QSP3_9ACTN</name>
<evidence type="ECO:0000313" key="2">
    <source>
        <dbReference type="EMBL" id="GHI40302.1"/>
    </source>
</evidence>
<dbReference type="RefSeq" id="WP_189968019.1">
    <property type="nucleotide sequence ID" value="NZ_BMUA01000021.1"/>
</dbReference>
<accession>A0ABQ3QSP3</accession>
<sequence>MEDDDMPVNTVLSHWRLTVQSIEAGSDLQWVFEWGNQLHHRDQLHTMWPLLSEQEQTRWQPVLSRWDERFRAATAPMQNPDTSVRQNGRWWQDRYPLRVTGESGQELPLPWSPPPTHLDAD</sequence>
<dbReference type="Proteomes" id="UP001050808">
    <property type="component" value="Unassembled WGS sequence"/>
</dbReference>
<gene>
    <name evidence="2" type="ORF">Sviol_47100</name>
</gene>
<evidence type="ECO:0000256" key="1">
    <source>
        <dbReference type="SAM" id="MobiDB-lite"/>
    </source>
</evidence>
<feature type="region of interest" description="Disordered" evidence="1">
    <location>
        <begin position="101"/>
        <end position="121"/>
    </location>
</feature>
<organism evidence="2 3">
    <name type="scientific">Streptomyces violascens</name>
    <dbReference type="NCBI Taxonomy" id="67381"/>
    <lineage>
        <taxon>Bacteria</taxon>
        <taxon>Bacillati</taxon>
        <taxon>Actinomycetota</taxon>
        <taxon>Actinomycetes</taxon>
        <taxon>Kitasatosporales</taxon>
        <taxon>Streptomycetaceae</taxon>
        <taxon>Streptomyces</taxon>
    </lineage>
</organism>